<keyword evidence="2" id="KW-0012">Acyltransferase</keyword>
<dbReference type="InterPro" id="IPR000182">
    <property type="entry name" value="GNAT_dom"/>
</dbReference>
<dbReference type="Pfam" id="PF13673">
    <property type="entry name" value="Acetyltransf_10"/>
    <property type="match status" value="1"/>
</dbReference>
<dbReference type="GO" id="GO:0016747">
    <property type="term" value="F:acyltransferase activity, transferring groups other than amino-acyl groups"/>
    <property type="evidence" value="ECO:0007669"/>
    <property type="project" value="InterPro"/>
</dbReference>
<gene>
    <name evidence="4" type="ORF">NOSIN_04765</name>
</gene>
<protein>
    <submittedName>
        <fullName evidence="4">GNAT family N-acetyltransferase</fullName>
    </submittedName>
</protein>
<keyword evidence="1 4" id="KW-0808">Transferase</keyword>
<dbReference type="OrthoDB" id="4322031at2"/>
<dbReference type="CDD" id="cd04301">
    <property type="entry name" value="NAT_SF"/>
    <property type="match status" value="1"/>
</dbReference>
<evidence type="ECO:0000256" key="2">
    <source>
        <dbReference type="ARBA" id="ARBA00023315"/>
    </source>
</evidence>
<evidence type="ECO:0000256" key="1">
    <source>
        <dbReference type="ARBA" id="ARBA00022679"/>
    </source>
</evidence>
<comment type="caution">
    <text evidence="4">The sequence shown here is derived from an EMBL/GenBank/DDBJ whole genome shotgun (WGS) entry which is preliminary data.</text>
</comment>
<sequence>MFDIHPATPADAGEIFTLQRAAFVDEAQAFGDPFVLPLTESLERVERLLGQEETLALKAVSGARLVGTVRARVMGTSAVIGRLAVVPDLRRRGIARALLADVEGHLRERHPHLSALDLSTGAQETGQQRLYRGLGYTETSRERVAEHLVMVHMRKELVPGRSGGGGLSERGAAV</sequence>
<feature type="domain" description="N-acetyltransferase" evidence="3">
    <location>
        <begin position="2"/>
        <end position="158"/>
    </location>
</feature>
<dbReference type="EMBL" id="MCOK01000001">
    <property type="protein sequence ID" value="OOC53217.1"/>
    <property type="molecule type" value="Genomic_DNA"/>
</dbReference>
<dbReference type="Proteomes" id="UP000189004">
    <property type="component" value="Unassembled WGS sequence"/>
</dbReference>
<evidence type="ECO:0000313" key="5">
    <source>
        <dbReference type="Proteomes" id="UP000189004"/>
    </source>
</evidence>
<reference evidence="5" key="1">
    <citation type="submission" date="2016-08" db="EMBL/GenBank/DDBJ databases">
        <authorList>
            <person name="Tokovenko B."/>
            <person name="Kalinowski J."/>
        </authorList>
    </citation>
    <scope>NUCLEOTIDE SEQUENCE [LARGE SCALE GENOMIC DNA]</scope>
    <source>
        <strain evidence="5">UTMC102</strain>
    </source>
</reference>
<organism evidence="4 5">
    <name type="scientific">Nocardiopsis sinuspersici</name>
    <dbReference type="NCBI Taxonomy" id="501010"/>
    <lineage>
        <taxon>Bacteria</taxon>
        <taxon>Bacillati</taxon>
        <taxon>Actinomycetota</taxon>
        <taxon>Actinomycetes</taxon>
        <taxon>Streptosporangiales</taxon>
        <taxon>Nocardiopsidaceae</taxon>
        <taxon>Nocardiopsis</taxon>
    </lineage>
</organism>
<dbReference type="AlphaFoldDB" id="A0A1V3BXC4"/>
<dbReference type="RefSeq" id="WP_077689577.1">
    <property type="nucleotide sequence ID" value="NZ_MCOK01000001.1"/>
</dbReference>
<keyword evidence="5" id="KW-1185">Reference proteome</keyword>
<dbReference type="Gene3D" id="3.40.630.30">
    <property type="match status" value="1"/>
</dbReference>
<evidence type="ECO:0000313" key="4">
    <source>
        <dbReference type="EMBL" id="OOC53217.1"/>
    </source>
</evidence>
<proteinExistence type="predicted"/>
<dbReference type="InterPro" id="IPR050832">
    <property type="entry name" value="Bact_Acetyltransf"/>
</dbReference>
<name>A0A1V3BXC4_9ACTN</name>
<dbReference type="PANTHER" id="PTHR43877">
    <property type="entry name" value="AMINOALKYLPHOSPHONATE N-ACETYLTRANSFERASE-RELATED-RELATED"/>
    <property type="match status" value="1"/>
</dbReference>
<dbReference type="SUPFAM" id="SSF55729">
    <property type="entry name" value="Acyl-CoA N-acyltransferases (Nat)"/>
    <property type="match status" value="1"/>
</dbReference>
<dbReference type="PROSITE" id="PS51186">
    <property type="entry name" value="GNAT"/>
    <property type="match status" value="1"/>
</dbReference>
<accession>A0A1V3BXC4</accession>
<evidence type="ECO:0000259" key="3">
    <source>
        <dbReference type="PROSITE" id="PS51186"/>
    </source>
</evidence>
<dbReference type="STRING" id="501010.NOSIN_04765"/>
<dbReference type="InterPro" id="IPR016181">
    <property type="entry name" value="Acyl_CoA_acyltransferase"/>
</dbReference>